<feature type="compositionally biased region" description="Basic and acidic residues" evidence="6">
    <location>
        <begin position="594"/>
        <end position="603"/>
    </location>
</feature>
<dbReference type="GO" id="GO:0004673">
    <property type="term" value="F:protein histidine kinase activity"/>
    <property type="evidence" value="ECO:0007669"/>
    <property type="project" value="UniProtKB-EC"/>
</dbReference>
<sequence length="628" mass="63798">MRDSGQGEPRGGSTDLWGDVAARSGQGRGTAAWPSRPADHDDPAGTHEHSGGWEPQGPTGSEPFPQVRTYGDAGSFADPFAGNPSRPTPPAGYPYPPEGPSSGGWGGSDSWSAESTGGWAAADSASAPMPVVPPGAAVDGVLLGVIRRLRAQAARQAALAERLRANENRPGPLADLAELAAVARRTRRDSDTVLTLAGAEPVRRAGGPVPLAALVEEVLSGVEDAPRVVVSPPAAALVAPAPADGLGAVLAELLAHTGATTAPGARIDLVSHWTHDGGLAVEVLVAGAALRGDEADDLQYRLDDPAPEGMIAADRVGLFVAARLARRAGIRVDVRADPEHPPAPGLALVAGVLCPPAVLVAPAEQPHAGGADALGADAFGADAFGTGAFGAVAPGPASGSFAPVAPSDPGADEPAGEIVFGKAPSGAFPESPTTMVDVGQRFPDSETRSITAYGGIGARNGTAAAPGEPEAPPIRIEETPLFAAASAAVTSPTEGDAALFGPLDPRSLAADAWSPIYEEMASAWFRTDADPGAHRSTDADWGDDGGWGAAARLATEPEDLPTTASGLPQRRPGRQMVPPPRNETVEGGVGVGARVERVPDRVRSRLSSYQRGLQEGRHRAGGEEDPED</sequence>
<feature type="compositionally biased region" description="Pro residues" evidence="6">
    <location>
        <begin position="86"/>
        <end position="99"/>
    </location>
</feature>
<comment type="caution">
    <text evidence="7">The sequence shown here is derived from an EMBL/GenBank/DDBJ whole genome shotgun (WGS) entry which is preliminary data.</text>
</comment>
<dbReference type="OrthoDB" id="3572765at2"/>
<name>A0A511DGJ8_9PSEU</name>
<feature type="compositionally biased region" description="Low complexity" evidence="6">
    <location>
        <begin position="108"/>
        <end position="124"/>
    </location>
</feature>
<reference evidence="7 8" key="1">
    <citation type="submission" date="2019-07" db="EMBL/GenBank/DDBJ databases">
        <title>Whole genome shotgun sequence of Pseudonocardia sulfidoxydans NBRC 16205.</title>
        <authorList>
            <person name="Hosoyama A."/>
            <person name="Uohara A."/>
            <person name="Ohji S."/>
            <person name="Ichikawa N."/>
        </authorList>
    </citation>
    <scope>NUCLEOTIDE SEQUENCE [LARGE SCALE GENOMIC DNA]</scope>
    <source>
        <strain evidence="7 8">NBRC 16205</strain>
    </source>
</reference>
<feature type="region of interest" description="Disordered" evidence="6">
    <location>
        <begin position="532"/>
        <end position="628"/>
    </location>
</feature>
<evidence type="ECO:0000256" key="2">
    <source>
        <dbReference type="ARBA" id="ARBA00012438"/>
    </source>
</evidence>
<dbReference type="AlphaFoldDB" id="A0A511DGJ8"/>
<dbReference type="PANTHER" id="PTHR45436">
    <property type="entry name" value="SENSOR HISTIDINE KINASE YKOH"/>
    <property type="match status" value="1"/>
</dbReference>
<evidence type="ECO:0000256" key="6">
    <source>
        <dbReference type="SAM" id="MobiDB-lite"/>
    </source>
</evidence>
<dbReference type="GO" id="GO:0005886">
    <property type="term" value="C:plasma membrane"/>
    <property type="evidence" value="ECO:0007669"/>
    <property type="project" value="TreeGrafter"/>
</dbReference>
<gene>
    <name evidence="7" type="ORF">PSU4_28700</name>
</gene>
<evidence type="ECO:0000256" key="1">
    <source>
        <dbReference type="ARBA" id="ARBA00000085"/>
    </source>
</evidence>
<evidence type="ECO:0000313" key="7">
    <source>
        <dbReference type="EMBL" id="GEL23916.1"/>
    </source>
</evidence>
<keyword evidence="8" id="KW-1185">Reference proteome</keyword>
<protein>
    <recommendedName>
        <fullName evidence="2">histidine kinase</fullName>
        <ecNumber evidence="2">2.7.13.3</ecNumber>
    </recommendedName>
</protein>
<evidence type="ECO:0000256" key="5">
    <source>
        <dbReference type="ARBA" id="ARBA00022777"/>
    </source>
</evidence>
<dbReference type="Proteomes" id="UP000321685">
    <property type="component" value="Unassembled WGS sequence"/>
</dbReference>
<feature type="region of interest" description="Disordered" evidence="6">
    <location>
        <begin position="1"/>
        <end position="124"/>
    </location>
</feature>
<dbReference type="PANTHER" id="PTHR45436:SF5">
    <property type="entry name" value="SENSOR HISTIDINE KINASE TRCS"/>
    <property type="match status" value="1"/>
</dbReference>
<dbReference type="EMBL" id="BJVJ01000025">
    <property type="protein sequence ID" value="GEL23916.1"/>
    <property type="molecule type" value="Genomic_DNA"/>
</dbReference>
<evidence type="ECO:0000256" key="3">
    <source>
        <dbReference type="ARBA" id="ARBA00022553"/>
    </source>
</evidence>
<evidence type="ECO:0000256" key="4">
    <source>
        <dbReference type="ARBA" id="ARBA00022679"/>
    </source>
</evidence>
<proteinExistence type="predicted"/>
<dbReference type="GO" id="GO:0000160">
    <property type="term" value="P:phosphorelay signal transduction system"/>
    <property type="evidence" value="ECO:0007669"/>
    <property type="project" value="TreeGrafter"/>
</dbReference>
<comment type="catalytic activity">
    <reaction evidence="1">
        <text>ATP + protein L-histidine = ADP + protein N-phospho-L-histidine.</text>
        <dbReference type="EC" id="2.7.13.3"/>
    </reaction>
</comment>
<feature type="compositionally biased region" description="Basic and acidic residues" evidence="6">
    <location>
        <begin position="37"/>
        <end position="51"/>
    </location>
</feature>
<dbReference type="RefSeq" id="WP_147107904.1">
    <property type="nucleotide sequence ID" value="NZ_BJVJ01000025.1"/>
</dbReference>
<keyword evidence="5" id="KW-0418">Kinase</keyword>
<keyword evidence="4" id="KW-0808">Transferase</keyword>
<accession>A0A511DGJ8</accession>
<dbReference type="EC" id="2.7.13.3" evidence="2"/>
<organism evidence="7 8">
    <name type="scientific">Pseudonocardia sulfidoxydans NBRC 16205</name>
    <dbReference type="NCBI Taxonomy" id="1223511"/>
    <lineage>
        <taxon>Bacteria</taxon>
        <taxon>Bacillati</taxon>
        <taxon>Actinomycetota</taxon>
        <taxon>Actinomycetes</taxon>
        <taxon>Pseudonocardiales</taxon>
        <taxon>Pseudonocardiaceae</taxon>
        <taxon>Pseudonocardia</taxon>
    </lineage>
</organism>
<evidence type="ECO:0000313" key="8">
    <source>
        <dbReference type="Proteomes" id="UP000321685"/>
    </source>
</evidence>
<keyword evidence="3" id="KW-0597">Phosphoprotein</keyword>
<dbReference type="InterPro" id="IPR050428">
    <property type="entry name" value="TCS_sensor_his_kinase"/>
</dbReference>